<evidence type="ECO:0000256" key="2">
    <source>
        <dbReference type="ARBA" id="ARBA00005947"/>
    </source>
</evidence>
<dbReference type="InterPro" id="IPR037138">
    <property type="entry name" value="His_deacetylse_dom_sf"/>
</dbReference>
<comment type="similarity">
    <text evidence="2">Belongs to the histone deacetylase family.</text>
</comment>
<dbReference type="InterPro" id="IPR000286">
    <property type="entry name" value="HDACs"/>
</dbReference>
<dbReference type="UniPathway" id="UPA00040"/>
<dbReference type="Gene3D" id="3.40.800.20">
    <property type="entry name" value="Histone deacetylase domain"/>
    <property type="match status" value="1"/>
</dbReference>
<dbReference type="PRINTS" id="PR01272">
    <property type="entry name" value="ACUCPROTEIN"/>
</dbReference>
<feature type="domain" description="Histone deacetylase" evidence="5">
    <location>
        <begin position="19"/>
        <end position="308"/>
    </location>
</feature>
<dbReference type="PANTHER" id="PTHR10625">
    <property type="entry name" value="HISTONE DEACETYLASE HDAC1-RELATED"/>
    <property type="match status" value="1"/>
</dbReference>
<dbReference type="PANTHER" id="PTHR10625:SF10">
    <property type="entry name" value="HISTONE DEACETYLASE HDAC1"/>
    <property type="match status" value="1"/>
</dbReference>
<accession>A0A7V2B2A0</accession>
<dbReference type="GO" id="GO:0040029">
    <property type="term" value="P:epigenetic regulation of gene expression"/>
    <property type="evidence" value="ECO:0007669"/>
    <property type="project" value="TreeGrafter"/>
</dbReference>
<proteinExistence type="inferred from homology"/>
<organism evidence="6">
    <name type="scientific">Rhodothermus marinus</name>
    <name type="common">Rhodothermus obamensis</name>
    <dbReference type="NCBI Taxonomy" id="29549"/>
    <lineage>
        <taxon>Bacteria</taxon>
        <taxon>Pseudomonadati</taxon>
        <taxon>Rhodothermota</taxon>
        <taxon>Rhodothermia</taxon>
        <taxon>Rhodothermales</taxon>
        <taxon>Rhodothermaceae</taxon>
        <taxon>Rhodothermus</taxon>
    </lineage>
</organism>
<comment type="pathway">
    <text evidence="1">Ketone degradation; acetoin degradation.</text>
</comment>
<evidence type="ECO:0000313" key="6">
    <source>
        <dbReference type="EMBL" id="HER96971.1"/>
    </source>
</evidence>
<dbReference type="SUPFAM" id="SSF52768">
    <property type="entry name" value="Arginase/deacetylase"/>
    <property type="match status" value="1"/>
</dbReference>
<evidence type="ECO:0000256" key="1">
    <source>
        <dbReference type="ARBA" id="ARBA00005101"/>
    </source>
</evidence>
<gene>
    <name evidence="6" type="ORF">ENO59_10770</name>
</gene>
<dbReference type="InterPro" id="IPR023696">
    <property type="entry name" value="Ureohydrolase_dom_sf"/>
</dbReference>
<keyword evidence="4" id="KW-0006">Acetoin catabolism</keyword>
<protein>
    <recommendedName>
        <fullName evidence="3">Acetoin utilization protein AcuC</fullName>
    </recommendedName>
</protein>
<sequence length="378" mass="41876">MVPVVYHPDYLSYNFGPAHPFSPLRLEMLWTLLEALGYAPDPLRPPMATRADVLRVHTEAYVAHVEAASRGEPLPDAEAFGLDTPDVPIFLGMDPAARTLVGGTLHAARLIASGQALSVLQLGGGFHHAHPSRASGFCIYNDLSIAIRALTDAGLRVAYIDIDVHHGDGVQAIHYDEDSVLTLSLHESGHYLFPGTGFIDEIGEGRGQGFSLNVPLQPFTDDQSYLETFERVLPHALVMFRPDVLVVQCGADAHFQDPLGDLLLTTHAYEHIFRRLKALAAEHTGGRALFTLGGGYDFDATVRVWTLLYLILQDLPLPDRLPIDWRIDWEQRLGCSLTPTLHDAALPLSVSSARRQQIAQQNVQTAQRLMDRISYYWY</sequence>
<comment type="caution">
    <text evidence="6">The sequence shown here is derived from an EMBL/GenBank/DDBJ whole genome shotgun (WGS) entry which is preliminary data.</text>
</comment>
<evidence type="ECO:0000256" key="4">
    <source>
        <dbReference type="ARBA" id="ARBA00022627"/>
    </source>
</evidence>
<name>A0A7V2B2A0_RHOMR</name>
<dbReference type="InterPro" id="IPR023801">
    <property type="entry name" value="His_deacetylse_dom"/>
</dbReference>
<dbReference type="PRINTS" id="PR01270">
    <property type="entry name" value="HDASUPER"/>
</dbReference>
<dbReference type="AlphaFoldDB" id="A0A7V2B2A0"/>
<dbReference type="CDD" id="cd09994">
    <property type="entry name" value="HDAC_AcuC_like"/>
    <property type="match status" value="1"/>
</dbReference>
<dbReference type="Pfam" id="PF00850">
    <property type="entry name" value="Hist_deacetyl"/>
    <property type="match status" value="1"/>
</dbReference>
<reference evidence="6" key="1">
    <citation type="journal article" date="2020" name="mSystems">
        <title>Genome- and Community-Level Interaction Insights into Carbon Utilization and Element Cycling Functions of Hydrothermarchaeota in Hydrothermal Sediment.</title>
        <authorList>
            <person name="Zhou Z."/>
            <person name="Liu Y."/>
            <person name="Xu W."/>
            <person name="Pan J."/>
            <person name="Luo Z.H."/>
            <person name="Li M."/>
        </authorList>
    </citation>
    <scope>NUCLEOTIDE SEQUENCE [LARGE SCALE GENOMIC DNA]</scope>
    <source>
        <strain evidence="6">SpSt-143</strain>
    </source>
</reference>
<evidence type="ECO:0000259" key="5">
    <source>
        <dbReference type="Pfam" id="PF00850"/>
    </source>
</evidence>
<dbReference type="GO" id="GO:0045150">
    <property type="term" value="P:acetoin catabolic process"/>
    <property type="evidence" value="ECO:0007669"/>
    <property type="project" value="UniProtKB-UniPathway"/>
</dbReference>
<dbReference type="EMBL" id="DSGB01000006">
    <property type="protein sequence ID" value="HER96971.1"/>
    <property type="molecule type" value="Genomic_DNA"/>
</dbReference>
<evidence type="ECO:0000256" key="3">
    <source>
        <dbReference type="ARBA" id="ARBA00020218"/>
    </source>
</evidence>
<dbReference type="GO" id="GO:0004407">
    <property type="term" value="F:histone deacetylase activity"/>
    <property type="evidence" value="ECO:0007669"/>
    <property type="project" value="TreeGrafter"/>
</dbReference>
<dbReference type="InterPro" id="IPR003085">
    <property type="entry name" value="AcuC"/>
</dbReference>